<evidence type="ECO:0000256" key="1">
    <source>
        <dbReference type="ARBA" id="ARBA00005298"/>
    </source>
</evidence>
<evidence type="ECO:0000313" key="4">
    <source>
        <dbReference type="Proteomes" id="UP000007879"/>
    </source>
</evidence>
<dbReference type="GO" id="GO:0005737">
    <property type="term" value="C:cytoplasm"/>
    <property type="evidence" value="ECO:0007669"/>
    <property type="project" value="TreeGrafter"/>
</dbReference>
<accession>A0AAN0IWT1</accession>
<dbReference type="InterPro" id="IPR011022">
    <property type="entry name" value="Arrestin_C-like"/>
</dbReference>
<dbReference type="Pfam" id="PF02752">
    <property type="entry name" value="Arrestin_C"/>
    <property type="match status" value="1"/>
</dbReference>
<dbReference type="InterPro" id="IPR011021">
    <property type="entry name" value="Arrestin-like_N"/>
</dbReference>
<organism evidence="3 4">
    <name type="scientific">Amphimedon queenslandica</name>
    <name type="common">Sponge</name>
    <dbReference type="NCBI Taxonomy" id="400682"/>
    <lineage>
        <taxon>Eukaryota</taxon>
        <taxon>Metazoa</taxon>
        <taxon>Porifera</taxon>
        <taxon>Demospongiae</taxon>
        <taxon>Heteroscleromorpha</taxon>
        <taxon>Haplosclerida</taxon>
        <taxon>Niphatidae</taxon>
        <taxon>Amphimedon</taxon>
    </lineage>
</organism>
<feature type="domain" description="Arrestin C-terminal-like" evidence="2">
    <location>
        <begin position="204"/>
        <end position="339"/>
    </location>
</feature>
<dbReference type="EnsemblMetazoa" id="XM_019993676.1">
    <property type="protein sequence ID" value="XP_019849235.1"/>
    <property type="gene ID" value="LOC105316892"/>
</dbReference>
<keyword evidence="4" id="KW-1185">Reference proteome</keyword>
<reference evidence="4" key="1">
    <citation type="journal article" date="2010" name="Nature">
        <title>The Amphimedon queenslandica genome and the evolution of animal complexity.</title>
        <authorList>
            <person name="Srivastava M."/>
            <person name="Simakov O."/>
            <person name="Chapman J."/>
            <person name="Fahey B."/>
            <person name="Gauthier M.E."/>
            <person name="Mitros T."/>
            <person name="Richards G.S."/>
            <person name="Conaco C."/>
            <person name="Dacre M."/>
            <person name="Hellsten U."/>
            <person name="Larroux C."/>
            <person name="Putnam N.H."/>
            <person name="Stanke M."/>
            <person name="Adamska M."/>
            <person name="Darling A."/>
            <person name="Degnan S.M."/>
            <person name="Oakley T.H."/>
            <person name="Plachetzki D.C."/>
            <person name="Zhai Y."/>
            <person name="Adamski M."/>
            <person name="Calcino A."/>
            <person name="Cummins S.F."/>
            <person name="Goodstein D.M."/>
            <person name="Harris C."/>
            <person name="Jackson D.J."/>
            <person name="Leys S.P."/>
            <person name="Shu S."/>
            <person name="Woodcroft B.J."/>
            <person name="Vervoort M."/>
            <person name="Kosik K.S."/>
            <person name="Manning G."/>
            <person name="Degnan B.M."/>
            <person name="Rokhsar D.S."/>
        </authorList>
    </citation>
    <scope>NUCLEOTIDE SEQUENCE [LARGE SCALE GENOMIC DNA]</scope>
</reference>
<dbReference type="SUPFAM" id="SSF81296">
    <property type="entry name" value="E set domains"/>
    <property type="match status" value="2"/>
</dbReference>
<dbReference type="Gene3D" id="2.60.40.640">
    <property type="match status" value="2"/>
</dbReference>
<name>A0AAN0IWT1_AMPQE</name>
<proteinExistence type="inferred from homology"/>
<dbReference type="PANTHER" id="PTHR11188">
    <property type="entry name" value="ARRESTIN DOMAIN CONTAINING PROTEIN"/>
    <property type="match status" value="1"/>
</dbReference>
<dbReference type="Pfam" id="PF00339">
    <property type="entry name" value="Arrestin_N"/>
    <property type="match status" value="1"/>
</dbReference>
<dbReference type="AlphaFoldDB" id="A0AAN0IWT1"/>
<dbReference type="InterPro" id="IPR050357">
    <property type="entry name" value="Arrestin_domain-protein"/>
</dbReference>
<dbReference type="PANTHER" id="PTHR11188:SF17">
    <property type="entry name" value="FI21816P1"/>
    <property type="match status" value="1"/>
</dbReference>
<dbReference type="InterPro" id="IPR014756">
    <property type="entry name" value="Ig_E-set"/>
</dbReference>
<dbReference type="InterPro" id="IPR014752">
    <property type="entry name" value="Arrestin-like_C"/>
</dbReference>
<gene>
    <name evidence="3" type="primary">105316892</name>
</gene>
<dbReference type="Proteomes" id="UP000007879">
    <property type="component" value="Unassembled WGS sequence"/>
</dbReference>
<dbReference type="SMART" id="SM01017">
    <property type="entry name" value="Arrestin_C"/>
    <property type="match status" value="1"/>
</dbReference>
<sequence>MLQRIRTRNYPMEDAQIEIRLNQGEYVGGDIIFGTVFVKAMGQLQSRTLKLQIRGYEKSSHQYNYTIALEGQDQYQTKTGKRQWEKVFLGEEFKMVEYPSILCTKQAFMLVFCTGGFPRGAFSFSFQYQLPHGVPGVFNIKEADSMDGSIKYSIAAYFTNPQPKQRLYAEVPLIVYDSLDCRNAHYPPSKLHSSDRVQYLVCLNRGSVHLSTKLDKSAYLSDEDISINVDVDNQSSLDVSSVTFTFNRVLRFFGKDGERGESELSDRVNFTPLVTQHHEAIPRGTKTSWTEIIKLKEVNKLPPNTSGSIVRCKYHIDIKLHCQYSLDIDQVQQVIIKPHHNSSWVMWEQPDWLDDCTVVTVRAPLTVTRDLLSSSSFANVLSPRQGTLSRQLN</sequence>
<reference evidence="3" key="2">
    <citation type="submission" date="2024-06" db="UniProtKB">
        <authorList>
            <consortium name="EnsemblMetazoa"/>
        </authorList>
    </citation>
    <scope>IDENTIFICATION</scope>
</reference>
<evidence type="ECO:0000259" key="2">
    <source>
        <dbReference type="SMART" id="SM01017"/>
    </source>
</evidence>
<comment type="similarity">
    <text evidence="1">Belongs to the arrestin family.</text>
</comment>
<protein>
    <recommendedName>
        <fullName evidence="2">Arrestin C-terminal-like domain-containing protein</fullName>
    </recommendedName>
</protein>
<evidence type="ECO:0000313" key="3">
    <source>
        <dbReference type="EnsemblMetazoa" id="XP_019849235.1"/>
    </source>
</evidence>
<dbReference type="GO" id="GO:0015031">
    <property type="term" value="P:protein transport"/>
    <property type="evidence" value="ECO:0007669"/>
    <property type="project" value="TreeGrafter"/>
</dbReference>